<feature type="compositionally biased region" description="Basic and acidic residues" evidence="1">
    <location>
        <begin position="110"/>
        <end position="132"/>
    </location>
</feature>
<dbReference type="EMBL" id="JARKIB010000005">
    <property type="protein sequence ID" value="KAJ7779866.1"/>
    <property type="molecule type" value="Genomic_DNA"/>
</dbReference>
<dbReference type="Proteomes" id="UP001215598">
    <property type="component" value="Unassembled WGS sequence"/>
</dbReference>
<proteinExistence type="predicted"/>
<organism evidence="2 3">
    <name type="scientific">Mycena metata</name>
    <dbReference type="NCBI Taxonomy" id="1033252"/>
    <lineage>
        <taxon>Eukaryota</taxon>
        <taxon>Fungi</taxon>
        <taxon>Dikarya</taxon>
        <taxon>Basidiomycota</taxon>
        <taxon>Agaricomycotina</taxon>
        <taxon>Agaricomycetes</taxon>
        <taxon>Agaricomycetidae</taxon>
        <taxon>Agaricales</taxon>
        <taxon>Marasmiineae</taxon>
        <taxon>Mycenaceae</taxon>
        <taxon>Mycena</taxon>
    </lineage>
</organism>
<gene>
    <name evidence="2" type="ORF">B0H16DRAFT_727320</name>
</gene>
<reference evidence="2" key="1">
    <citation type="submission" date="2023-03" db="EMBL/GenBank/DDBJ databases">
        <title>Massive genome expansion in bonnet fungi (Mycena s.s.) driven by repeated elements and novel gene families across ecological guilds.</title>
        <authorList>
            <consortium name="Lawrence Berkeley National Laboratory"/>
            <person name="Harder C.B."/>
            <person name="Miyauchi S."/>
            <person name="Viragh M."/>
            <person name="Kuo A."/>
            <person name="Thoen E."/>
            <person name="Andreopoulos B."/>
            <person name="Lu D."/>
            <person name="Skrede I."/>
            <person name="Drula E."/>
            <person name="Henrissat B."/>
            <person name="Morin E."/>
            <person name="Kohler A."/>
            <person name="Barry K."/>
            <person name="LaButti K."/>
            <person name="Morin E."/>
            <person name="Salamov A."/>
            <person name="Lipzen A."/>
            <person name="Mereny Z."/>
            <person name="Hegedus B."/>
            <person name="Baldrian P."/>
            <person name="Stursova M."/>
            <person name="Weitz H."/>
            <person name="Taylor A."/>
            <person name="Grigoriev I.V."/>
            <person name="Nagy L.G."/>
            <person name="Martin F."/>
            <person name="Kauserud H."/>
        </authorList>
    </citation>
    <scope>NUCLEOTIDE SEQUENCE</scope>
    <source>
        <strain evidence="2">CBHHK182m</strain>
    </source>
</reference>
<evidence type="ECO:0000256" key="1">
    <source>
        <dbReference type="SAM" id="MobiDB-lite"/>
    </source>
</evidence>
<comment type="caution">
    <text evidence="2">The sequence shown here is derived from an EMBL/GenBank/DDBJ whole genome shotgun (WGS) entry which is preliminary data.</text>
</comment>
<name>A0AAD7NY06_9AGAR</name>
<feature type="compositionally biased region" description="Low complexity" evidence="1">
    <location>
        <begin position="16"/>
        <end position="32"/>
    </location>
</feature>
<dbReference type="AlphaFoldDB" id="A0AAD7NY06"/>
<feature type="region of interest" description="Disordered" evidence="1">
    <location>
        <begin position="93"/>
        <end position="132"/>
    </location>
</feature>
<sequence>MAPKSASTARKGTKRSASAPAPDAPASPSSLAAPASLSAILEVDTTAALATAIAQNPVPDISMGDFNLVETRDATVSNICFVQQLIGIDNADASADSHTNNAGANGVQDNGKEDDADDATRPRPLRQTHDERVEEGWGAGLASYSLLLWV</sequence>
<feature type="region of interest" description="Disordered" evidence="1">
    <location>
        <begin position="1"/>
        <end position="32"/>
    </location>
</feature>
<protein>
    <submittedName>
        <fullName evidence="2">Uncharacterized protein</fullName>
    </submittedName>
</protein>
<evidence type="ECO:0000313" key="3">
    <source>
        <dbReference type="Proteomes" id="UP001215598"/>
    </source>
</evidence>
<keyword evidence="3" id="KW-1185">Reference proteome</keyword>
<evidence type="ECO:0000313" key="2">
    <source>
        <dbReference type="EMBL" id="KAJ7779866.1"/>
    </source>
</evidence>
<accession>A0AAD7NY06</accession>
<feature type="compositionally biased region" description="Polar residues" evidence="1">
    <location>
        <begin position="1"/>
        <end position="10"/>
    </location>
</feature>